<keyword evidence="1" id="KW-0812">Transmembrane</keyword>
<sequence length="337" mass="38503">MNQSIRYIPKKLLLRRQIILTSNIMTIVVPSYNEEDTLEIFMDTILETQKKLPSVFIETLFVNDGSRDNTLAVIKQLAAKYPERVSYISFSRNFGKEAGIMAGLEYAQGEWISLMDADLQDPPEMLVEMHRLITEEDYDVVGTKRVNREGEPPVRSFFANLYYKLNNVISDVKLEEGVRDYRLMTREVVDAVLSLPERNRFSKGIFSWVGYKVKYLDYYNVERSAGDSSWSFTQLIRYAFDGIISFSDAPLTFASMLGLIIFILSSIYGIYIIVKTVLLGATTPGWPSLAVLIVGMGGLQLFCLGIVGKYVAKIFNETKRRPLYIVKEAHTRKEIEQ</sequence>
<keyword evidence="4" id="KW-1185">Reference proteome</keyword>
<organism evidence="3 4">
    <name type="scientific">Ruoffia halotolerans</name>
    <dbReference type="NCBI Taxonomy" id="2748684"/>
    <lineage>
        <taxon>Bacteria</taxon>
        <taxon>Bacillati</taxon>
        <taxon>Bacillota</taxon>
        <taxon>Bacilli</taxon>
        <taxon>Lactobacillales</taxon>
        <taxon>Aerococcaceae</taxon>
        <taxon>Ruoffia</taxon>
    </lineage>
</organism>
<feature type="transmembrane region" description="Helical" evidence="1">
    <location>
        <begin position="253"/>
        <end position="274"/>
    </location>
</feature>
<evidence type="ECO:0000313" key="3">
    <source>
        <dbReference type="EMBL" id="MBA5729758.1"/>
    </source>
</evidence>
<dbReference type="CDD" id="cd04187">
    <property type="entry name" value="DPM1_like_bac"/>
    <property type="match status" value="1"/>
</dbReference>
<dbReference type="PANTHER" id="PTHR48090">
    <property type="entry name" value="UNDECAPRENYL-PHOSPHATE 4-DEOXY-4-FORMAMIDO-L-ARABINOSE TRANSFERASE-RELATED"/>
    <property type="match status" value="1"/>
</dbReference>
<keyword evidence="1" id="KW-1133">Transmembrane helix</keyword>
<name>A0A839A7Q7_9LACT</name>
<accession>A0A839A7Q7</accession>
<dbReference type="Gene3D" id="3.90.550.10">
    <property type="entry name" value="Spore Coat Polysaccharide Biosynthesis Protein SpsA, Chain A"/>
    <property type="match status" value="1"/>
</dbReference>
<dbReference type="InterPro" id="IPR001173">
    <property type="entry name" value="Glyco_trans_2-like"/>
</dbReference>
<dbReference type="PANTHER" id="PTHR48090:SF8">
    <property type="entry name" value="GLYCOSYLTRANSFERASE CSBB-RELATED"/>
    <property type="match status" value="1"/>
</dbReference>
<feature type="domain" description="Glycosyltransferase 2-like" evidence="2">
    <location>
        <begin position="26"/>
        <end position="191"/>
    </location>
</feature>
<dbReference type="GO" id="GO:0016740">
    <property type="term" value="F:transferase activity"/>
    <property type="evidence" value="ECO:0007669"/>
    <property type="project" value="UniProtKB-KW"/>
</dbReference>
<dbReference type="Pfam" id="PF00535">
    <property type="entry name" value="Glycos_transf_2"/>
    <property type="match status" value="1"/>
</dbReference>
<evidence type="ECO:0000259" key="2">
    <source>
        <dbReference type="Pfam" id="PF00535"/>
    </source>
</evidence>
<keyword evidence="3" id="KW-0808">Transferase</keyword>
<dbReference type="GO" id="GO:0005886">
    <property type="term" value="C:plasma membrane"/>
    <property type="evidence" value="ECO:0007669"/>
    <property type="project" value="TreeGrafter"/>
</dbReference>
<dbReference type="InterPro" id="IPR029044">
    <property type="entry name" value="Nucleotide-diphossugar_trans"/>
</dbReference>
<dbReference type="EMBL" id="JACAOA010000022">
    <property type="protein sequence ID" value="MBA5729758.1"/>
    <property type="molecule type" value="Genomic_DNA"/>
</dbReference>
<dbReference type="AlphaFoldDB" id="A0A839A7Q7"/>
<reference evidence="3 4" key="1">
    <citation type="submission" date="2020-06" db="EMBL/GenBank/DDBJ databases">
        <title>Reclassification of Facklamia ignava, Facklamia soureckii and Facklami tabacinasalis as Falseniella iganva gen. nov., comb. nov., Hutsoniella ignava gen. nov., comb. nov., and Ruoffia tabacinasalis gen. nov., comb. nov and description of Ruoffia haltotolerans sp. nov., isolated from hypersaline Inland Sea of Qatar.</title>
        <authorList>
            <person name="Fotedar R."/>
            <person name="Sankaranarayanan K."/>
            <person name="Lawson P."/>
            <person name="Caldwell M."/>
            <person name="Zeyara A."/>
            <person name="Al Malki A."/>
            <person name="Ali M."/>
        </authorList>
    </citation>
    <scope>NUCLEOTIDE SEQUENCE [LARGE SCALE GENOMIC DNA]</scope>
    <source>
        <strain evidence="3 4">INB8</strain>
    </source>
</reference>
<dbReference type="SUPFAM" id="SSF53448">
    <property type="entry name" value="Nucleotide-diphospho-sugar transferases"/>
    <property type="match status" value="1"/>
</dbReference>
<feature type="transmembrane region" description="Helical" evidence="1">
    <location>
        <begin position="286"/>
        <end position="312"/>
    </location>
</feature>
<keyword evidence="1" id="KW-0472">Membrane</keyword>
<evidence type="ECO:0000256" key="1">
    <source>
        <dbReference type="SAM" id="Phobius"/>
    </source>
</evidence>
<comment type="caution">
    <text evidence="3">The sequence shown here is derived from an EMBL/GenBank/DDBJ whole genome shotgun (WGS) entry which is preliminary data.</text>
</comment>
<dbReference type="InterPro" id="IPR050256">
    <property type="entry name" value="Glycosyltransferase_2"/>
</dbReference>
<protein>
    <submittedName>
        <fullName evidence="3">Glycosyltransferase family 2 protein</fullName>
    </submittedName>
</protein>
<proteinExistence type="predicted"/>
<evidence type="ECO:0000313" key="4">
    <source>
        <dbReference type="Proteomes" id="UP000571018"/>
    </source>
</evidence>
<gene>
    <name evidence="3" type="ORF">HW423_08165</name>
</gene>
<dbReference type="Proteomes" id="UP000571018">
    <property type="component" value="Unassembled WGS sequence"/>
</dbReference>